<dbReference type="PANTHER" id="PTHR43760">
    <property type="entry name" value="ENDORIBONUCLEASE-RELATED"/>
    <property type="match status" value="1"/>
</dbReference>
<dbReference type="EMBL" id="JAAGNX010000002">
    <property type="protein sequence ID" value="NDV61956.1"/>
    <property type="molecule type" value="Genomic_DNA"/>
</dbReference>
<dbReference type="InterPro" id="IPR013813">
    <property type="entry name" value="Endoribo_LPSP/chorism_mut-like"/>
</dbReference>
<dbReference type="SUPFAM" id="SSF55298">
    <property type="entry name" value="YjgF-like"/>
    <property type="match status" value="1"/>
</dbReference>
<proteinExistence type="predicted"/>
<gene>
    <name evidence="2" type="ORF">G0Q06_05790</name>
</gene>
<dbReference type="CDD" id="cd02199">
    <property type="entry name" value="YjgF_YER057c_UK114_like_1"/>
    <property type="match status" value="1"/>
</dbReference>
<dbReference type="Proteomes" id="UP000478417">
    <property type="component" value="Unassembled WGS sequence"/>
</dbReference>
<accession>A0A6B2M0S2</accession>
<evidence type="ECO:0000259" key="1">
    <source>
        <dbReference type="Pfam" id="PF14588"/>
    </source>
</evidence>
<dbReference type="Gene3D" id="3.30.1330.40">
    <property type="entry name" value="RutC-like"/>
    <property type="match status" value="1"/>
</dbReference>
<evidence type="ECO:0000313" key="2">
    <source>
        <dbReference type="EMBL" id="NDV61956.1"/>
    </source>
</evidence>
<dbReference type="PANTHER" id="PTHR43760:SF1">
    <property type="entry name" value="ENDORIBONUCLEASE L-PSP_CHORISMATE MUTASE-LIKE DOMAIN-CONTAINING PROTEIN"/>
    <property type="match status" value="1"/>
</dbReference>
<dbReference type="InterPro" id="IPR035959">
    <property type="entry name" value="RutC-like_sf"/>
</dbReference>
<protein>
    <submittedName>
        <fullName evidence="2">RidA family protein</fullName>
    </submittedName>
</protein>
<reference evidence="2 3" key="1">
    <citation type="submission" date="2020-02" db="EMBL/GenBank/DDBJ databases">
        <title>Albibacoteraceae fam. nov., the first described family within the subdivision 4 Verrucomicrobia.</title>
        <authorList>
            <person name="Xi F."/>
        </authorList>
    </citation>
    <scope>NUCLEOTIDE SEQUENCE [LARGE SCALE GENOMIC DNA]</scope>
    <source>
        <strain evidence="2 3">CK1056</strain>
    </source>
</reference>
<keyword evidence="3" id="KW-1185">Reference proteome</keyword>
<dbReference type="RefSeq" id="WP_163963422.1">
    <property type="nucleotide sequence ID" value="NZ_JAAGNX010000002.1"/>
</dbReference>
<organism evidence="2 3">
    <name type="scientific">Oceanipulchritudo coccoides</name>
    <dbReference type="NCBI Taxonomy" id="2706888"/>
    <lineage>
        <taxon>Bacteria</taxon>
        <taxon>Pseudomonadati</taxon>
        <taxon>Verrucomicrobiota</taxon>
        <taxon>Opitutia</taxon>
        <taxon>Puniceicoccales</taxon>
        <taxon>Oceanipulchritudinaceae</taxon>
        <taxon>Oceanipulchritudo</taxon>
    </lineage>
</organism>
<dbReference type="Pfam" id="PF14588">
    <property type="entry name" value="YjgF_endoribonc"/>
    <property type="match status" value="1"/>
</dbReference>
<dbReference type="AlphaFoldDB" id="A0A6B2M0S2"/>
<sequence length="153" mass="15893">MTPIERTLAEKGITLPDPPAPKGNYLPYRISGNQLILSGVLAVENGNIRYAGKVGDGQTVEEGYVAARLCALNALAAIKGALGSLDRVTQFLLVNGFVNAVPGFAESPQVINGASDFLVEVFGDAGKHARAAVAVTGLPLGSTVELQISVEFD</sequence>
<name>A0A6B2M0S2_9BACT</name>
<feature type="domain" description="Endoribonuclease L-PSP/chorismate mutase-like" evidence="1">
    <location>
        <begin position="7"/>
        <end position="144"/>
    </location>
</feature>
<comment type="caution">
    <text evidence="2">The sequence shown here is derived from an EMBL/GenBank/DDBJ whole genome shotgun (WGS) entry which is preliminary data.</text>
</comment>
<evidence type="ECO:0000313" key="3">
    <source>
        <dbReference type="Proteomes" id="UP000478417"/>
    </source>
</evidence>